<dbReference type="SMART" id="SM00507">
    <property type="entry name" value="HNHc"/>
    <property type="match status" value="1"/>
</dbReference>
<feature type="domain" description="HNH nuclease" evidence="2">
    <location>
        <begin position="507"/>
        <end position="559"/>
    </location>
</feature>
<feature type="region of interest" description="Disordered" evidence="1">
    <location>
        <begin position="447"/>
        <end position="466"/>
    </location>
</feature>
<evidence type="ECO:0000256" key="1">
    <source>
        <dbReference type="SAM" id="MobiDB-lite"/>
    </source>
</evidence>
<organism evidence="3 4">
    <name type="scientific">Arthrobacter gyeryongensis</name>
    <dbReference type="NCBI Taxonomy" id="1650592"/>
    <lineage>
        <taxon>Bacteria</taxon>
        <taxon>Bacillati</taxon>
        <taxon>Actinomycetota</taxon>
        <taxon>Actinomycetes</taxon>
        <taxon>Micrococcales</taxon>
        <taxon>Micrococcaceae</taxon>
        <taxon>Arthrobacter</taxon>
    </lineage>
</organism>
<dbReference type="RefSeq" id="WP_345450669.1">
    <property type="nucleotide sequence ID" value="NZ_BAABKK010000024.1"/>
</dbReference>
<protein>
    <recommendedName>
        <fullName evidence="2">HNH nuclease domain-containing protein</fullName>
    </recommendedName>
</protein>
<feature type="compositionally biased region" description="Low complexity" evidence="1">
    <location>
        <begin position="451"/>
        <end position="463"/>
    </location>
</feature>
<evidence type="ECO:0000313" key="3">
    <source>
        <dbReference type="EMBL" id="GAA5197543.1"/>
    </source>
</evidence>
<feature type="compositionally biased region" description="Low complexity" evidence="1">
    <location>
        <begin position="364"/>
        <end position="376"/>
    </location>
</feature>
<dbReference type="Pfam" id="PF02720">
    <property type="entry name" value="DUF222"/>
    <property type="match status" value="1"/>
</dbReference>
<dbReference type="Proteomes" id="UP001500200">
    <property type="component" value="Unassembled WGS sequence"/>
</dbReference>
<feature type="region of interest" description="Disordered" evidence="1">
    <location>
        <begin position="351"/>
        <end position="387"/>
    </location>
</feature>
<gene>
    <name evidence="3" type="ORF">GCM10023346_32440</name>
</gene>
<evidence type="ECO:0000259" key="2">
    <source>
        <dbReference type="SMART" id="SM00507"/>
    </source>
</evidence>
<evidence type="ECO:0000313" key="4">
    <source>
        <dbReference type="Proteomes" id="UP001500200"/>
    </source>
</evidence>
<dbReference type="CDD" id="cd00085">
    <property type="entry name" value="HNHc"/>
    <property type="match status" value="1"/>
</dbReference>
<name>A0ABP9SMV3_9MICC</name>
<feature type="region of interest" description="Disordered" evidence="1">
    <location>
        <begin position="579"/>
        <end position="600"/>
    </location>
</feature>
<keyword evidence="4" id="KW-1185">Reference proteome</keyword>
<reference evidence="4" key="1">
    <citation type="journal article" date="2019" name="Int. J. Syst. Evol. Microbiol.">
        <title>The Global Catalogue of Microorganisms (GCM) 10K type strain sequencing project: providing services to taxonomists for standard genome sequencing and annotation.</title>
        <authorList>
            <consortium name="The Broad Institute Genomics Platform"/>
            <consortium name="The Broad Institute Genome Sequencing Center for Infectious Disease"/>
            <person name="Wu L."/>
            <person name="Ma J."/>
        </authorList>
    </citation>
    <scope>NUCLEOTIDE SEQUENCE [LARGE SCALE GENOMIC DNA]</scope>
    <source>
        <strain evidence="4">JCM 18514</strain>
    </source>
</reference>
<sequence>MEGIGQLVARRAAPPEVGIASLGRLSRRLKPVPARHAQFQNPARLQNPSQLLNPATAPSPAGGLDLAVAAMDALRSTAVADARSFGFPEAADFAGTVEEISRTVEFLQLVAARAVERTRSEAQASRQPSPAAGWRTGWTESTATAADAGTEADTATAADAAGATAAGSEGYAAGLAAAPGLTAAAAAADDGYRNAAEFLRARLRIGIGEARRRLALASGVLPQTGIAGQDVPARHEVLAAALASAALPSRSATIISTALDQVRHLADADTAGQMEHALTRTAVQSDPDFVSRMARRWVDAIDQDGPEPGEEELRHRQGAFIRQPRRGLHHLEIFATAEQFETLATAMNTATNPRLQHTTDNDAADGGAADGGAADDGAADDGGAHPALDRRSRAQKLLDGLTGACAVALSTGELPANGGLRPQVMVTIDYRDLLDRVEHVNRVNRLDRETPGAAGPRPGSGASTFQGPLHPAVIRKIACDADIIPVLLGSDSRVLDIGRTTRIFPPHIRKAIIARDQGCAFPDCTIPAPWCEAHHITYWSNGGTTGTDNGTLLCSHHHHVIHKEHWTITLDTGTAWFKPPPHVDPRQTPRRNHHFRPTRT</sequence>
<dbReference type="Pfam" id="PF13391">
    <property type="entry name" value="HNH_2"/>
    <property type="match status" value="1"/>
</dbReference>
<dbReference type="EMBL" id="BAABKK010000024">
    <property type="protein sequence ID" value="GAA5197543.1"/>
    <property type="molecule type" value="Genomic_DNA"/>
</dbReference>
<proteinExistence type="predicted"/>
<dbReference type="InterPro" id="IPR003615">
    <property type="entry name" value="HNH_nuc"/>
</dbReference>
<feature type="compositionally biased region" description="Basic residues" evidence="1">
    <location>
        <begin position="588"/>
        <end position="600"/>
    </location>
</feature>
<feature type="region of interest" description="Disordered" evidence="1">
    <location>
        <begin position="117"/>
        <end position="137"/>
    </location>
</feature>
<comment type="caution">
    <text evidence="3">The sequence shown here is derived from an EMBL/GenBank/DDBJ whole genome shotgun (WGS) entry which is preliminary data.</text>
</comment>
<accession>A0ABP9SMV3</accession>
<dbReference type="InterPro" id="IPR003870">
    <property type="entry name" value="DUF222"/>
</dbReference>